<evidence type="ECO:0000313" key="2">
    <source>
        <dbReference type="Proteomes" id="UP000789920"/>
    </source>
</evidence>
<accession>A0ACA9S7S5</accession>
<gene>
    <name evidence="1" type="ORF">RPERSI_LOCUS27430</name>
</gene>
<reference evidence="1" key="1">
    <citation type="submission" date="2021-06" db="EMBL/GenBank/DDBJ databases">
        <authorList>
            <person name="Kallberg Y."/>
            <person name="Tangrot J."/>
            <person name="Rosling A."/>
        </authorList>
    </citation>
    <scope>NUCLEOTIDE SEQUENCE</scope>
    <source>
        <strain evidence="1">MA461A</strain>
    </source>
</reference>
<dbReference type="Proteomes" id="UP000789920">
    <property type="component" value="Unassembled WGS sequence"/>
</dbReference>
<comment type="caution">
    <text evidence="1">The sequence shown here is derived from an EMBL/GenBank/DDBJ whole genome shotgun (WGS) entry which is preliminary data.</text>
</comment>
<feature type="non-terminal residue" evidence="1">
    <location>
        <position position="76"/>
    </location>
</feature>
<keyword evidence="2" id="KW-1185">Reference proteome</keyword>
<name>A0ACA9S7S5_9GLOM</name>
<proteinExistence type="predicted"/>
<sequence>IIYMLLLVSLFIQTIKCQHNFGNGLEFILKYSPKPKEFKYDKDDEIFNKDDEYLSDNEDLSDNTNLFSYILEKIKT</sequence>
<dbReference type="EMBL" id="CAJVQC010096779">
    <property type="protein sequence ID" value="CAG8829173.1"/>
    <property type="molecule type" value="Genomic_DNA"/>
</dbReference>
<feature type="non-terminal residue" evidence="1">
    <location>
        <position position="1"/>
    </location>
</feature>
<evidence type="ECO:0000313" key="1">
    <source>
        <dbReference type="EMBL" id="CAG8829173.1"/>
    </source>
</evidence>
<organism evidence="1 2">
    <name type="scientific">Racocetra persica</name>
    <dbReference type="NCBI Taxonomy" id="160502"/>
    <lineage>
        <taxon>Eukaryota</taxon>
        <taxon>Fungi</taxon>
        <taxon>Fungi incertae sedis</taxon>
        <taxon>Mucoromycota</taxon>
        <taxon>Glomeromycotina</taxon>
        <taxon>Glomeromycetes</taxon>
        <taxon>Diversisporales</taxon>
        <taxon>Gigasporaceae</taxon>
        <taxon>Racocetra</taxon>
    </lineage>
</organism>
<protein>
    <submittedName>
        <fullName evidence="1">34613_t:CDS:1</fullName>
    </submittedName>
</protein>